<organism evidence="2 3">
    <name type="scientific">Dactylosporangium siamense</name>
    <dbReference type="NCBI Taxonomy" id="685454"/>
    <lineage>
        <taxon>Bacteria</taxon>
        <taxon>Bacillati</taxon>
        <taxon>Actinomycetota</taxon>
        <taxon>Actinomycetes</taxon>
        <taxon>Micromonosporales</taxon>
        <taxon>Micromonosporaceae</taxon>
        <taxon>Dactylosporangium</taxon>
    </lineage>
</organism>
<name>A0A919UD77_9ACTN</name>
<evidence type="ECO:0000256" key="1">
    <source>
        <dbReference type="SAM" id="Phobius"/>
    </source>
</evidence>
<keyword evidence="1" id="KW-1133">Transmembrane helix</keyword>
<accession>A0A919UD77</accession>
<dbReference type="RefSeq" id="WP_203852783.1">
    <property type="nucleotide sequence ID" value="NZ_BAAAVW010000031.1"/>
</dbReference>
<keyword evidence="1" id="KW-0472">Membrane</keyword>
<sequence length="139" mass="15027">MTKNLPAQTPRVIHYVDTATRPGGADLTNVPPAVLALALADAMGRQHRQSMQRRDQYAAWQRRQDEIRRHDRKVRRALLIATPAVLGGLAAGGWLLAQITITAISTSTVVGAVVAVAVLVALGGTVGRRCVTVVQHWHE</sequence>
<gene>
    <name evidence="2" type="ORF">Dsi01nite_092030</name>
</gene>
<reference evidence="2" key="1">
    <citation type="submission" date="2021-01" db="EMBL/GenBank/DDBJ databases">
        <title>Whole genome shotgun sequence of Dactylosporangium siamense NBRC 106093.</title>
        <authorList>
            <person name="Komaki H."/>
            <person name="Tamura T."/>
        </authorList>
    </citation>
    <scope>NUCLEOTIDE SEQUENCE</scope>
    <source>
        <strain evidence="2">NBRC 106093</strain>
    </source>
</reference>
<dbReference type="EMBL" id="BONQ01000151">
    <property type="protein sequence ID" value="GIG51162.1"/>
    <property type="molecule type" value="Genomic_DNA"/>
</dbReference>
<dbReference type="Proteomes" id="UP000660611">
    <property type="component" value="Unassembled WGS sequence"/>
</dbReference>
<evidence type="ECO:0000313" key="2">
    <source>
        <dbReference type="EMBL" id="GIG51162.1"/>
    </source>
</evidence>
<evidence type="ECO:0000313" key="3">
    <source>
        <dbReference type="Proteomes" id="UP000660611"/>
    </source>
</evidence>
<dbReference type="AlphaFoldDB" id="A0A919UD77"/>
<feature type="transmembrane region" description="Helical" evidence="1">
    <location>
        <begin position="77"/>
        <end position="97"/>
    </location>
</feature>
<proteinExistence type="predicted"/>
<feature type="transmembrane region" description="Helical" evidence="1">
    <location>
        <begin position="103"/>
        <end position="122"/>
    </location>
</feature>
<keyword evidence="3" id="KW-1185">Reference proteome</keyword>
<protein>
    <submittedName>
        <fullName evidence="2">Uncharacterized protein</fullName>
    </submittedName>
</protein>
<comment type="caution">
    <text evidence="2">The sequence shown here is derived from an EMBL/GenBank/DDBJ whole genome shotgun (WGS) entry which is preliminary data.</text>
</comment>
<keyword evidence="1" id="KW-0812">Transmembrane</keyword>